<dbReference type="EMBL" id="AWQS01000083">
    <property type="protein sequence ID" value="EWT05833.1"/>
    <property type="molecule type" value="Genomic_DNA"/>
</dbReference>
<dbReference type="Proteomes" id="UP000019494">
    <property type="component" value="Unassembled WGS sequence"/>
</dbReference>
<evidence type="ECO:0000313" key="1">
    <source>
        <dbReference type="EMBL" id="EWT05833.1"/>
    </source>
</evidence>
<proteinExistence type="predicted"/>
<evidence type="ECO:0000313" key="2">
    <source>
        <dbReference type="Proteomes" id="UP000019494"/>
    </source>
</evidence>
<name>W9GLX0_9MICO</name>
<sequence>MKVHRSALKHGVLPEDAVQAADLSLWIEPLADEDWPHRELRLGFDTQARMPHIVCQATTDARAKWSEGMGFFSSQVMAMGFSPRCSW</sequence>
<gene>
    <name evidence="1" type="ORF">N864_01745</name>
</gene>
<keyword evidence="2" id="KW-1185">Reference proteome</keyword>
<accession>W9GLX0</accession>
<organism evidence="1 2">
    <name type="scientific">Intrasporangium chromatireducens Q5-1</name>
    <dbReference type="NCBI Taxonomy" id="584657"/>
    <lineage>
        <taxon>Bacteria</taxon>
        <taxon>Bacillati</taxon>
        <taxon>Actinomycetota</taxon>
        <taxon>Actinomycetes</taxon>
        <taxon>Micrococcales</taxon>
        <taxon>Intrasporangiaceae</taxon>
        <taxon>Intrasporangium</taxon>
    </lineage>
</organism>
<dbReference type="AlphaFoldDB" id="W9GLX0"/>
<protein>
    <submittedName>
        <fullName evidence="1">Toxin</fullName>
    </submittedName>
</protein>
<reference evidence="2" key="1">
    <citation type="submission" date="2013-08" db="EMBL/GenBank/DDBJ databases">
        <title>Intrasporangium oryzae NRRL B-24470.</title>
        <authorList>
            <person name="Liu H."/>
            <person name="Wang G."/>
        </authorList>
    </citation>
    <scope>NUCLEOTIDE SEQUENCE [LARGE SCALE GENOMIC DNA]</scope>
    <source>
        <strain evidence="2">Q5-1</strain>
    </source>
</reference>
<comment type="caution">
    <text evidence="1">The sequence shown here is derived from an EMBL/GenBank/DDBJ whole genome shotgun (WGS) entry which is preliminary data.</text>
</comment>